<dbReference type="GO" id="GO:0046872">
    <property type="term" value="F:metal ion binding"/>
    <property type="evidence" value="ECO:0007669"/>
    <property type="project" value="UniProtKB-KW"/>
</dbReference>
<dbReference type="PANTHER" id="PTHR10896">
    <property type="entry name" value="GALACTOSYLGALACTOSYLXYLOSYLPROTEIN 3-BETA-GLUCURONOSYLTRANSFERASE BETA-1,3-GLUCURONYLTRANSFERASE"/>
    <property type="match status" value="1"/>
</dbReference>
<dbReference type="GO" id="GO:0000139">
    <property type="term" value="C:Golgi membrane"/>
    <property type="evidence" value="ECO:0000318"/>
    <property type="project" value="GO_Central"/>
</dbReference>
<dbReference type="InterPro" id="IPR005027">
    <property type="entry name" value="Glyco_trans_43"/>
</dbReference>
<keyword evidence="5 15" id="KW-0812">Transmembrane</keyword>
<keyword evidence="4 15" id="KW-0808">Transferase</keyword>
<name>A0A0K9PLN5_ZOSMR</name>
<feature type="transmembrane region" description="Helical" evidence="15">
    <location>
        <begin position="83"/>
        <end position="107"/>
    </location>
</feature>
<dbReference type="EC" id="2.4.-.-" evidence="15"/>
<keyword evidence="9 15" id="KW-0472">Membrane</keyword>
<evidence type="ECO:0000256" key="9">
    <source>
        <dbReference type="ARBA" id="ARBA00023136"/>
    </source>
</evidence>
<dbReference type="CDD" id="cd00218">
    <property type="entry name" value="GlcAT-I"/>
    <property type="match status" value="1"/>
</dbReference>
<comment type="similarity">
    <text evidence="2 15">Belongs to the glycosyltransferase 43 family.</text>
</comment>
<reference evidence="18" key="1">
    <citation type="journal article" date="2016" name="Nature">
        <title>The genome of the seagrass Zostera marina reveals angiosperm adaptation to the sea.</title>
        <authorList>
            <person name="Olsen J.L."/>
            <person name="Rouze P."/>
            <person name="Verhelst B."/>
            <person name="Lin Y.-C."/>
            <person name="Bayer T."/>
            <person name="Collen J."/>
            <person name="Dattolo E."/>
            <person name="De Paoli E."/>
            <person name="Dittami S."/>
            <person name="Maumus F."/>
            <person name="Michel G."/>
            <person name="Kersting A."/>
            <person name="Lauritano C."/>
            <person name="Lohaus R."/>
            <person name="Toepel M."/>
            <person name="Tonon T."/>
            <person name="Vanneste K."/>
            <person name="Amirebrahimi M."/>
            <person name="Brakel J."/>
            <person name="Bostroem C."/>
            <person name="Chovatia M."/>
            <person name="Grimwood J."/>
            <person name="Jenkins J.W."/>
            <person name="Jueterbock A."/>
            <person name="Mraz A."/>
            <person name="Stam W.T."/>
            <person name="Tice H."/>
            <person name="Bornberg-Bauer E."/>
            <person name="Green P.J."/>
            <person name="Pearson G.A."/>
            <person name="Procaccini G."/>
            <person name="Duarte C.M."/>
            <person name="Schmutz J."/>
            <person name="Reusch T.B.H."/>
            <person name="Van de Peer Y."/>
        </authorList>
    </citation>
    <scope>NUCLEOTIDE SEQUENCE [LARGE SCALE GENOMIC DNA]</scope>
    <source>
        <strain evidence="18">cv. Finnish</strain>
    </source>
</reference>
<comment type="caution">
    <text evidence="17">The sequence shown here is derived from an EMBL/GenBank/DDBJ whole genome shotgun (WGS) entry which is preliminary data.</text>
</comment>
<evidence type="ECO:0000256" key="12">
    <source>
        <dbReference type="PIRSR" id="PIRSR605027-1"/>
    </source>
</evidence>
<dbReference type="GO" id="GO:0015018">
    <property type="term" value="F:galactosylgalactosylxylosylprotein 3-beta-glucuronosyltransferase activity"/>
    <property type="evidence" value="ECO:0007669"/>
    <property type="project" value="InterPro"/>
</dbReference>
<evidence type="ECO:0000256" key="3">
    <source>
        <dbReference type="ARBA" id="ARBA00022676"/>
    </source>
</evidence>
<evidence type="ECO:0000256" key="10">
    <source>
        <dbReference type="ARBA" id="ARBA00023180"/>
    </source>
</evidence>
<dbReference type="GO" id="GO:0009834">
    <property type="term" value="P:plant-type secondary cell wall biogenesis"/>
    <property type="evidence" value="ECO:0000318"/>
    <property type="project" value="GO_Central"/>
</dbReference>
<dbReference type="GO" id="GO:0010417">
    <property type="term" value="P:glucuronoxylan biosynthetic process"/>
    <property type="evidence" value="ECO:0000318"/>
    <property type="project" value="GO_Central"/>
</dbReference>
<keyword evidence="13" id="KW-0464">Manganese</keyword>
<evidence type="ECO:0000256" key="6">
    <source>
        <dbReference type="ARBA" id="ARBA00022968"/>
    </source>
</evidence>
<comment type="cofactor">
    <cofactor evidence="13">
        <name>Mn(2+)</name>
        <dbReference type="ChEBI" id="CHEBI:29035"/>
    </cofactor>
</comment>
<dbReference type="PANTHER" id="PTHR10896:SF65">
    <property type="entry name" value="GALACTOSYLGALACTOSYLXYLOSYLPROTEIN 3-BETA-GLUCURONOSYLTRANSFERASE 3"/>
    <property type="match status" value="1"/>
</dbReference>
<dbReference type="AlphaFoldDB" id="A0A0K9PLN5"/>
<evidence type="ECO:0000256" key="8">
    <source>
        <dbReference type="ARBA" id="ARBA00023034"/>
    </source>
</evidence>
<evidence type="ECO:0000256" key="5">
    <source>
        <dbReference type="ARBA" id="ARBA00022692"/>
    </source>
</evidence>
<keyword evidence="10" id="KW-0325">Glycoprotein</keyword>
<keyword evidence="8 15" id="KW-0333">Golgi apparatus</keyword>
<gene>
    <name evidence="17" type="ORF">ZOSMA_203G00130</name>
</gene>
<feature type="binding site" evidence="13">
    <location>
        <position position="281"/>
    </location>
    <ligand>
        <name>Mn(2+)</name>
        <dbReference type="ChEBI" id="CHEBI:29035"/>
    </ligand>
</feature>
<evidence type="ECO:0000256" key="11">
    <source>
        <dbReference type="ARBA" id="ARBA00023316"/>
    </source>
</evidence>
<keyword evidence="18" id="KW-1185">Reference proteome</keyword>
<evidence type="ECO:0000256" key="13">
    <source>
        <dbReference type="PIRSR" id="PIRSR605027-3"/>
    </source>
</evidence>
<comment type="subcellular location">
    <subcellularLocation>
        <location evidence="1 15">Golgi apparatus membrane</location>
        <topology evidence="1 15">Single-pass type II membrane protein</topology>
    </subcellularLocation>
</comment>
<dbReference type="GO" id="GO:0071555">
    <property type="term" value="P:cell wall organization"/>
    <property type="evidence" value="ECO:0007669"/>
    <property type="project" value="UniProtKB-KW"/>
</dbReference>
<evidence type="ECO:0000256" key="7">
    <source>
        <dbReference type="ARBA" id="ARBA00022989"/>
    </source>
</evidence>
<organism evidence="17 18">
    <name type="scientific">Zostera marina</name>
    <name type="common">Eelgrass</name>
    <dbReference type="NCBI Taxonomy" id="29655"/>
    <lineage>
        <taxon>Eukaryota</taxon>
        <taxon>Viridiplantae</taxon>
        <taxon>Streptophyta</taxon>
        <taxon>Embryophyta</taxon>
        <taxon>Tracheophyta</taxon>
        <taxon>Spermatophyta</taxon>
        <taxon>Magnoliopsida</taxon>
        <taxon>Liliopsida</taxon>
        <taxon>Zosteraceae</taxon>
        <taxon>Zostera</taxon>
    </lineage>
</organism>
<dbReference type="Pfam" id="PF03360">
    <property type="entry name" value="Glyco_transf_43"/>
    <property type="match status" value="1"/>
</dbReference>
<keyword evidence="7 15" id="KW-1133">Transmembrane helix</keyword>
<evidence type="ECO:0000256" key="16">
    <source>
        <dbReference type="SAM" id="MobiDB-lite"/>
    </source>
</evidence>
<dbReference type="GO" id="GO:0042285">
    <property type="term" value="F:xylosyltransferase activity"/>
    <property type="evidence" value="ECO:0000318"/>
    <property type="project" value="GO_Central"/>
</dbReference>
<dbReference type="STRING" id="29655.A0A0K9PLN5"/>
<feature type="site" description="Interaction with galactose moiety of substrate glycoprotein" evidence="14">
    <location>
        <position position="316"/>
    </location>
</feature>
<dbReference type="FunFam" id="3.90.550.10:FF:000064">
    <property type="entry name" value="Glycosyltransferases"/>
    <property type="match status" value="1"/>
</dbReference>
<dbReference type="Proteomes" id="UP000036987">
    <property type="component" value="Unassembled WGS sequence"/>
</dbReference>
<evidence type="ECO:0000256" key="15">
    <source>
        <dbReference type="RuleBase" id="RU363127"/>
    </source>
</evidence>
<dbReference type="SUPFAM" id="SSF53448">
    <property type="entry name" value="Nucleotide-diphospho-sugar transferases"/>
    <property type="match status" value="1"/>
</dbReference>
<sequence>MVSIRRPSPITRPSEGWNLQDNESPPRINNAPSSSASTFLGFFNSTMISSVRLLTSGVFGLQGRTPFTTRKHQQSTLVMSKKWLFRVLFFFTIGSLLGLSSVFHHYMDTSHDFSFDQKSSQFLGASHSTNDLFADPVSGSLNLATGRAIETVDDDDPDEPVQTESIVQERGMWEQTVEPKKLLIIITPTYNRPLQGYYLARLGQTLRLVPKQLLWIVIENGVASMETAEILRMTGVMYRHLVCRKNLTTNLKDRGVYQRNEALDHIERHKMDGIVYFADDDNIYPLELFESLREIRRFGTWPVAMLAKSKSRTILEGPVCNGSQVIGWHTNEKSKKLRRFHVDMSGFAFNSTMLWDPMRWHRPASDIIRQLDIVKEGFQETTFIEQMIEDESQMEALPSSCTKIMIWHLHIDIGGIHPRGWKLPSNLEAVIPLN</sequence>
<keyword evidence="3" id="KW-0328">Glycosyltransferase</keyword>
<evidence type="ECO:0000313" key="17">
    <source>
        <dbReference type="EMBL" id="KMZ69891.1"/>
    </source>
</evidence>
<feature type="region of interest" description="Disordered" evidence="16">
    <location>
        <begin position="1"/>
        <end position="30"/>
    </location>
</feature>
<feature type="active site" description="Proton donor/acceptor" evidence="12">
    <location>
        <position position="380"/>
    </location>
</feature>
<dbReference type="InterPro" id="IPR029044">
    <property type="entry name" value="Nucleotide-diphossugar_trans"/>
</dbReference>
<evidence type="ECO:0000256" key="1">
    <source>
        <dbReference type="ARBA" id="ARBA00004323"/>
    </source>
</evidence>
<comment type="function">
    <text evidence="15">Involved in the synthesis of glucuronoxylan hemicellulose in secondary cell walls.</text>
</comment>
<evidence type="ECO:0000256" key="2">
    <source>
        <dbReference type="ARBA" id="ARBA00007706"/>
    </source>
</evidence>
<dbReference type="Gene3D" id="3.90.550.10">
    <property type="entry name" value="Spore Coat Polysaccharide Biosynthesis Protein SpsA, Chain A"/>
    <property type="match status" value="1"/>
</dbReference>
<keyword evidence="11 15" id="KW-0961">Cell wall biogenesis/degradation</keyword>
<dbReference type="OrthoDB" id="675023at2759"/>
<evidence type="ECO:0000256" key="14">
    <source>
        <dbReference type="PIRSR" id="PIRSR605027-4"/>
    </source>
</evidence>
<protein>
    <recommendedName>
        <fullName evidence="15">Glycosyltransferases</fullName>
        <ecNumber evidence="15">2.4.-.-</ecNumber>
    </recommendedName>
</protein>
<proteinExistence type="inferred from homology"/>
<keyword evidence="13" id="KW-0479">Metal-binding</keyword>
<evidence type="ECO:0000256" key="4">
    <source>
        <dbReference type="ARBA" id="ARBA00022679"/>
    </source>
</evidence>
<keyword evidence="6 15" id="KW-0735">Signal-anchor</keyword>
<dbReference type="EMBL" id="LFYR01000740">
    <property type="protein sequence ID" value="KMZ69891.1"/>
    <property type="molecule type" value="Genomic_DNA"/>
</dbReference>
<evidence type="ECO:0000313" key="18">
    <source>
        <dbReference type="Proteomes" id="UP000036987"/>
    </source>
</evidence>
<accession>A0A0K9PLN5</accession>